<dbReference type="PANTHER" id="PTHR12236">
    <property type="entry name" value="STRUCTURAL CONTITUENT OF CUTICLE"/>
    <property type="match status" value="1"/>
</dbReference>
<evidence type="ECO:0000256" key="2">
    <source>
        <dbReference type="PROSITE-ProRule" id="PRU00497"/>
    </source>
</evidence>
<feature type="chain" id="PRO_5036209782" evidence="4">
    <location>
        <begin position="26"/>
        <end position="199"/>
    </location>
</feature>
<dbReference type="GO" id="GO:0031012">
    <property type="term" value="C:extracellular matrix"/>
    <property type="evidence" value="ECO:0007669"/>
    <property type="project" value="TreeGrafter"/>
</dbReference>
<dbReference type="EMBL" id="LR901824">
    <property type="protein sequence ID" value="CAD7249458.1"/>
    <property type="molecule type" value="Genomic_DNA"/>
</dbReference>
<keyword evidence="6" id="KW-1185">Reference proteome</keyword>
<dbReference type="PROSITE" id="PS51155">
    <property type="entry name" value="CHIT_BIND_RR_2"/>
    <property type="match status" value="1"/>
</dbReference>
<accession>A0A7R9A8H3</accession>
<evidence type="ECO:0000256" key="4">
    <source>
        <dbReference type="SAM" id="SignalP"/>
    </source>
</evidence>
<dbReference type="PANTHER" id="PTHR12236:SF79">
    <property type="entry name" value="CUTICULAR PROTEIN 50CB-RELATED"/>
    <property type="match status" value="1"/>
</dbReference>
<reference evidence="5" key="1">
    <citation type="submission" date="2020-11" db="EMBL/GenBank/DDBJ databases">
        <authorList>
            <person name="Tran Van P."/>
        </authorList>
    </citation>
    <scope>NUCLEOTIDE SEQUENCE</scope>
</reference>
<dbReference type="OrthoDB" id="6423516at2759"/>
<keyword evidence="1 2" id="KW-0193">Cuticle</keyword>
<dbReference type="InterPro" id="IPR051217">
    <property type="entry name" value="Insect_Cuticle_Struc_Prot"/>
</dbReference>
<evidence type="ECO:0000256" key="1">
    <source>
        <dbReference type="ARBA" id="ARBA00022460"/>
    </source>
</evidence>
<sequence length="199" mass="21660">MDTLRSSSTHAQVLVALCLLGMATADGHKGYKYQGQGSSVVVSMGEGGDSSEESHGGEAQPNVVPYGKAHGGDESSEESDEEQAVVYYGKARGGNEYGSSEYGKAYHTEPNYNFKWGVADAKSGNYYSHAEQRKGKDTQGEYRVKLPDGRTQIVTYKADAYGYRPVVRYEGQVKYGGKGKYAGDSSEEKGEQVLYVPRY</sequence>
<evidence type="ECO:0000313" key="5">
    <source>
        <dbReference type="EMBL" id="CAD7249458.1"/>
    </source>
</evidence>
<dbReference type="PROSITE" id="PS00233">
    <property type="entry name" value="CHIT_BIND_RR_1"/>
    <property type="match status" value="1"/>
</dbReference>
<dbReference type="Pfam" id="PF00379">
    <property type="entry name" value="Chitin_bind_4"/>
    <property type="match status" value="1"/>
</dbReference>
<dbReference type="AlphaFoldDB" id="A0A7R9A8H3"/>
<dbReference type="InterPro" id="IPR031311">
    <property type="entry name" value="CHIT_BIND_RR_consensus"/>
</dbReference>
<evidence type="ECO:0000313" key="6">
    <source>
        <dbReference type="Proteomes" id="UP000677054"/>
    </source>
</evidence>
<feature type="signal peptide" evidence="4">
    <location>
        <begin position="1"/>
        <end position="25"/>
    </location>
</feature>
<dbReference type="Proteomes" id="UP000677054">
    <property type="component" value="Unassembled WGS sequence"/>
</dbReference>
<dbReference type="GO" id="GO:0005615">
    <property type="term" value="C:extracellular space"/>
    <property type="evidence" value="ECO:0007669"/>
    <property type="project" value="TreeGrafter"/>
</dbReference>
<keyword evidence="4" id="KW-0732">Signal</keyword>
<proteinExistence type="predicted"/>
<organism evidence="5">
    <name type="scientific">Darwinula stevensoni</name>
    <dbReference type="NCBI Taxonomy" id="69355"/>
    <lineage>
        <taxon>Eukaryota</taxon>
        <taxon>Metazoa</taxon>
        <taxon>Ecdysozoa</taxon>
        <taxon>Arthropoda</taxon>
        <taxon>Crustacea</taxon>
        <taxon>Oligostraca</taxon>
        <taxon>Ostracoda</taxon>
        <taxon>Podocopa</taxon>
        <taxon>Podocopida</taxon>
        <taxon>Darwinulocopina</taxon>
        <taxon>Darwinuloidea</taxon>
        <taxon>Darwinulidae</taxon>
        <taxon>Darwinula</taxon>
    </lineage>
</organism>
<protein>
    <submittedName>
        <fullName evidence="5">Uncharacterized protein</fullName>
    </submittedName>
</protein>
<name>A0A7R9A8H3_9CRUS</name>
<dbReference type="EMBL" id="CAJPEV010002307">
    <property type="protein sequence ID" value="CAG0896469.1"/>
    <property type="molecule type" value="Genomic_DNA"/>
</dbReference>
<dbReference type="InterPro" id="IPR000618">
    <property type="entry name" value="Insect_cuticle"/>
</dbReference>
<feature type="region of interest" description="Disordered" evidence="3">
    <location>
        <begin position="42"/>
        <end position="82"/>
    </location>
</feature>
<evidence type="ECO:0000256" key="3">
    <source>
        <dbReference type="SAM" id="MobiDB-lite"/>
    </source>
</evidence>
<gene>
    <name evidence="5" type="ORF">DSTB1V02_LOCUS9253</name>
</gene>
<dbReference type="GO" id="GO:0042302">
    <property type="term" value="F:structural constituent of cuticle"/>
    <property type="evidence" value="ECO:0007669"/>
    <property type="project" value="UniProtKB-UniRule"/>
</dbReference>